<dbReference type="Gene3D" id="3.40.640.10">
    <property type="entry name" value="Type I PLP-dependent aspartate aminotransferase-like (Major domain)"/>
    <property type="match status" value="1"/>
</dbReference>
<evidence type="ECO:0000313" key="8">
    <source>
        <dbReference type="EMBL" id="MFD2675528.1"/>
    </source>
</evidence>
<dbReference type="Pfam" id="PF03711">
    <property type="entry name" value="OKR_DC_1_C"/>
    <property type="match status" value="1"/>
</dbReference>
<evidence type="ECO:0000256" key="3">
    <source>
        <dbReference type="ARBA" id="ARBA00022793"/>
    </source>
</evidence>
<dbReference type="EMBL" id="JBHUNF010000010">
    <property type="protein sequence ID" value="MFD2675528.1"/>
    <property type="molecule type" value="Genomic_DNA"/>
</dbReference>
<dbReference type="InterPro" id="IPR036633">
    <property type="entry name" value="Prn/Lys/Arg_de-COase_C_sf"/>
</dbReference>
<keyword evidence="3" id="KW-0210">Decarboxylase</keyword>
<dbReference type="InterPro" id="IPR000310">
    <property type="entry name" value="Orn/Lys/Arg_deCO2ase_major_dom"/>
</dbReference>
<dbReference type="Gene3D" id="3.90.100.10">
    <property type="entry name" value="Orn/Lys/Arg decarboxylase, C-terminal domain"/>
    <property type="match status" value="1"/>
</dbReference>
<dbReference type="InterPro" id="IPR015421">
    <property type="entry name" value="PyrdxlP-dep_Trfase_major"/>
</dbReference>
<sequence>MSDLENFELYDTQFAAPYAEQLQALANLDLQRLFVPGHGAQSKHLERLFGKRVLEMDFPMIMTEFSLTNPHLPLGNSPDTMQRALKLAAQAWGAKQAWFLTNGASSANQISLLALGTLGKKLIVQRSAHSSTIDGMMLANIEPHFLAPSVDARLNLAQGISVAQVRQALEESPDAYAVFLVSPSYSGAVADVEEIAKVVHAAGKPLIIDESWGSHFGFHDELPVNAIRLGADLVISSTHKLAGSLTQSAMLLLGDGPFAEEIGQAIDRVSRTVTSTSSSALLMASLDETRRFLATRASREFDRGIESAKRVREEIAKRGRFTETYDRLMSYDDVFAVDPMKVTIDARSGGIGGFEMYERLAYEHRVVPELATDGSIVFVLGAAIDMDVDRFIDALHALPESPGSAVEAKLLEPGPRIMSLREAFFAPSEIVSAKDAIGRVSSDSLAAYPPGVPNLTPGEQITEEIVEYLQATAATSVGYVRGAVDPKSEMFRVVK</sequence>
<dbReference type="PANTHER" id="PTHR43277:SF4">
    <property type="entry name" value="ARGININE DECARBOXYLASE"/>
    <property type="match status" value="1"/>
</dbReference>
<accession>A0ABW5RKB2</accession>
<comment type="similarity">
    <text evidence="2">Belongs to the Orn/Lys/Arg decarboxylase class-I family.</text>
</comment>
<comment type="caution">
    <text evidence="8">The sequence shown here is derived from an EMBL/GenBank/DDBJ whole genome shotgun (WGS) entry which is preliminary data.</text>
</comment>
<proteinExistence type="inferred from homology"/>
<dbReference type="GO" id="GO:0008483">
    <property type="term" value="F:transaminase activity"/>
    <property type="evidence" value="ECO:0007669"/>
    <property type="project" value="UniProtKB-KW"/>
</dbReference>
<gene>
    <name evidence="8" type="ORF">ACFSUQ_09530</name>
</gene>
<evidence type="ECO:0000256" key="1">
    <source>
        <dbReference type="ARBA" id="ARBA00001933"/>
    </source>
</evidence>
<dbReference type="SUPFAM" id="SSF53383">
    <property type="entry name" value="PLP-dependent transferases"/>
    <property type="match status" value="1"/>
</dbReference>
<keyword evidence="5" id="KW-0456">Lyase</keyword>
<dbReference type="PANTHER" id="PTHR43277">
    <property type="entry name" value="ARGININE DECARBOXYLASE"/>
    <property type="match status" value="1"/>
</dbReference>
<reference evidence="9" key="1">
    <citation type="journal article" date="2019" name="Int. J. Syst. Evol. Microbiol.">
        <title>The Global Catalogue of Microorganisms (GCM) 10K type strain sequencing project: providing services to taxonomists for standard genome sequencing and annotation.</title>
        <authorList>
            <consortium name="The Broad Institute Genomics Platform"/>
            <consortium name="The Broad Institute Genome Sequencing Center for Infectious Disease"/>
            <person name="Wu L."/>
            <person name="Ma J."/>
        </authorList>
    </citation>
    <scope>NUCLEOTIDE SEQUENCE [LARGE SCALE GENOMIC DNA]</scope>
    <source>
        <strain evidence="9">TISTR 1511</strain>
    </source>
</reference>
<evidence type="ECO:0000256" key="2">
    <source>
        <dbReference type="ARBA" id="ARBA00010671"/>
    </source>
</evidence>
<feature type="domain" description="Orn/Lys/Arg decarboxylase C-terminal" evidence="7">
    <location>
        <begin position="428"/>
        <end position="474"/>
    </location>
</feature>
<evidence type="ECO:0000259" key="7">
    <source>
        <dbReference type="Pfam" id="PF03711"/>
    </source>
</evidence>
<dbReference type="InterPro" id="IPR015424">
    <property type="entry name" value="PyrdxlP-dep_Trfase"/>
</dbReference>
<dbReference type="InterPro" id="IPR052357">
    <property type="entry name" value="Orn_Lys_Arg_decarboxylase-I"/>
</dbReference>
<name>A0ABW5RKB2_9MICO</name>
<evidence type="ECO:0000256" key="5">
    <source>
        <dbReference type="ARBA" id="ARBA00023239"/>
    </source>
</evidence>
<keyword evidence="8" id="KW-0808">Transferase</keyword>
<dbReference type="SUPFAM" id="SSF55904">
    <property type="entry name" value="Ornithine decarboxylase C-terminal domain"/>
    <property type="match status" value="1"/>
</dbReference>
<dbReference type="RefSeq" id="WP_066059487.1">
    <property type="nucleotide sequence ID" value="NZ_JBHUNF010000010.1"/>
</dbReference>
<keyword evidence="9" id="KW-1185">Reference proteome</keyword>
<dbReference type="Proteomes" id="UP001597453">
    <property type="component" value="Unassembled WGS sequence"/>
</dbReference>
<keyword evidence="8" id="KW-0032">Aminotransferase</keyword>
<dbReference type="Pfam" id="PF01276">
    <property type="entry name" value="OKR_DC_1"/>
    <property type="match status" value="1"/>
</dbReference>
<comment type="cofactor">
    <cofactor evidence="1">
        <name>pyridoxal 5'-phosphate</name>
        <dbReference type="ChEBI" id="CHEBI:597326"/>
    </cofactor>
</comment>
<organism evidence="8 9">
    <name type="scientific">Gulosibacter bifidus</name>
    <dbReference type="NCBI Taxonomy" id="272239"/>
    <lineage>
        <taxon>Bacteria</taxon>
        <taxon>Bacillati</taxon>
        <taxon>Actinomycetota</taxon>
        <taxon>Actinomycetes</taxon>
        <taxon>Micrococcales</taxon>
        <taxon>Microbacteriaceae</taxon>
        <taxon>Gulosibacter</taxon>
    </lineage>
</organism>
<dbReference type="InterPro" id="IPR008286">
    <property type="entry name" value="Prn/Lys/Arg_de-COase_C"/>
</dbReference>
<evidence type="ECO:0000259" key="6">
    <source>
        <dbReference type="Pfam" id="PF01276"/>
    </source>
</evidence>
<keyword evidence="4" id="KW-0663">Pyridoxal phosphate</keyword>
<evidence type="ECO:0000313" key="9">
    <source>
        <dbReference type="Proteomes" id="UP001597453"/>
    </source>
</evidence>
<protein>
    <submittedName>
        <fullName evidence="8">Aminotransferase class I/II-fold pyridoxal phosphate-dependent enzyme</fullName>
    </submittedName>
</protein>
<feature type="domain" description="Orn/Lys/Arg decarboxylases family 1 pyridoxal-P attachment site" evidence="6">
    <location>
        <begin position="44"/>
        <end position="385"/>
    </location>
</feature>
<evidence type="ECO:0000256" key="4">
    <source>
        <dbReference type="ARBA" id="ARBA00022898"/>
    </source>
</evidence>